<dbReference type="CDD" id="cd02976">
    <property type="entry name" value="NrdH"/>
    <property type="match status" value="1"/>
</dbReference>
<dbReference type="PROSITE" id="PS51354">
    <property type="entry name" value="GLUTAREDOXIN_2"/>
    <property type="match status" value="1"/>
</dbReference>
<name>A0A2W4Q9X0_9GAMM</name>
<dbReference type="SUPFAM" id="SSF52833">
    <property type="entry name" value="Thioredoxin-like"/>
    <property type="match status" value="1"/>
</dbReference>
<feature type="domain" description="Glutaredoxin" evidence="1">
    <location>
        <begin position="40"/>
        <end position="96"/>
    </location>
</feature>
<evidence type="ECO:0000313" key="3">
    <source>
        <dbReference type="Proteomes" id="UP000249396"/>
    </source>
</evidence>
<dbReference type="AlphaFoldDB" id="A0A2W4Q9X0"/>
<proteinExistence type="predicted"/>
<dbReference type="InterPro" id="IPR051548">
    <property type="entry name" value="Grx-like_ET"/>
</dbReference>
<dbReference type="Pfam" id="PF00462">
    <property type="entry name" value="Glutaredoxin"/>
    <property type="match status" value="1"/>
</dbReference>
<evidence type="ECO:0000313" key="2">
    <source>
        <dbReference type="EMBL" id="PZN69063.1"/>
    </source>
</evidence>
<accession>A0A2W4Q9X0</accession>
<comment type="caution">
    <text evidence="2">The sequence shown here is derived from an EMBL/GenBank/DDBJ whole genome shotgun (WGS) entry which is preliminary data.</text>
</comment>
<organism evidence="2 3">
    <name type="scientific">Candidatus Methylumidiphilus alinenensis</name>
    <dbReference type="NCBI Taxonomy" id="2202197"/>
    <lineage>
        <taxon>Bacteria</taxon>
        <taxon>Pseudomonadati</taxon>
        <taxon>Pseudomonadota</taxon>
        <taxon>Gammaproteobacteria</taxon>
        <taxon>Methylococcales</taxon>
        <taxon>Candidatus Methylumidiphilus</taxon>
    </lineage>
</organism>
<evidence type="ECO:0000259" key="1">
    <source>
        <dbReference type="Pfam" id="PF00462"/>
    </source>
</evidence>
<dbReference type="EMBL" id="QJPH01000589">
    <property type="protein sequence ID" value="PZN69063.1"/>
    <property type="molecule type" value="Genomic_DNA"/>
</dbReference>
<reference evidence="2 3" key="1">
    <citation type="journal article" date="2018" name="Aquat. Microb. Ecol.">
        <title>Gammaproteobacterial methanotrophs dominate.</title>
        <authorList>
            <person name="Rissanen A.J."/>
            <person name="Saarenheimo J."/>
            <person name="Tiirola M."/>
            <person name="Peura S."/>
            <person name="Aalto S.L."/>
            <person name="Karvinen A."/>
            <person name="Nykanen H."/>
        </authorList>
    </citation>
    <scope>NUCLEOTIDE SEQUENCE [LARGE SCALE GENOMIC DNA]</scope>
    <source>
        <strain evidence="2">AMbin10</strain>
    </source>
</reference>
<dbReference type="GO" id="GO:0009055">
    <property type="term" value="F:electron transfer activity"/>
    <property type="evidence" value="ECO:0007669"/>
    <property type="project" value="TreeGrafter"/>
</dbReference>
<dbReference type="PANTHER" id="PTHR34386">
    <property type="entry name" value="GLUTAREDOXIN"/>
    <property type="match status" value="1"/>
</dbReference>
<dbReference type="GO" id="GO:0045454">
    <property type="term" value="P:cell redox homeostasis"/>
    <property type="evidence" value="ECO:0007669"/>
    <property type="project" value="TreeGrafter"/>
</dbReference>
<dbReference type="Gene3D" id="3.40.30.10">
    <property type="entry name" value="Glutaredoxin"/>
    <property type="match status" value="1"/>
</dbReference>
<dbReference type="InterPro" id="IPR002109">
    <property type="entry name" value="Glutaredoxin"/>
</dbReference>
<sequence length="115" mass="12731">MTKPMLLLMGLLSIGLYQNWELVGDFFNPPASSTMRQGNVVLYATQWCSYCAKTRKFFAKKHIAYKELDVESSEQGRIGYERLGGGGVPIIVVNESTVIRGYDPGAIIKALGRTP</sequence>
<dbReference type="Proteomes" id="UP000249396">
    <property type="component" value="Unassembled WGS sequence"/>
</dbReference>
<dbReference type="PANTHER" id="PTHR34386:SF1">
    <property type="entry name" value="GLUTAREDOXIN-LIKE PROTEIN NRDH"/>
    <property type="match status" value="1"/>
</dbReference>
<protein>
    <submittedName>
        <fullName evidence="2">NrdH-redoxin</fullName>
    </submittedName>
</protein>
<gene>
    <name evidence="2" type="ORF">DM484_30480</name>
</gene>
<dbReference type="InterPro" id="IPR036249">
    <property type="entry name" value="Thioredoxin-like_sf"/>
</dbReference>